<evidence type="ECO:0000256" key="1">
    <source>
        <dbReference type="SAM" id="MobiDB-lite"/>
    </source>
</evidence>
<feature type="region of interest" description="Disordered" evidence="1">
    <location>
        <begin position="143"/>
        <end position="211"/>
    </location>
</feature>
<protein>
    <submittedName>
        <fullName evidence="2">Uncharacterized protein</fullName>
    </submittedName>
</protein>
<evidence type="ECO:0000313" key="2">
    <source>
        <dbReference type="EMBL" id="KAK8381227.1"/>
    </source>
</evidence>
<dbReference type="Proteomes" id="UP001487740">
    <property type="component" value="Unassembled WGS sequence"/>
</dbReference>
<dbReference type="EMBL" id="JARAKH010000041">
    <property type="protein sequence ID" value="KAK8381227.1"/>
    <property type="molecule type" value="Genomic_DNA"/>
</dbReference>
<keyword evidence="3" id="KW-1185">Reference proteome</keyword>
<feature type="compositionally biased region" description="Low complexity" evidence="1">
    <location>
        <begin position="145"/>
        <end position="158"/>
    </location>
</feature>
<gene>
    <name evidence="2" type="ORF">O3P69_008235</name>
</gene>
<dbReference type="AlphaFoldDB" id="A0AAW0T2Y2"/>
<sequence>MYVDVAKLNLTLYSGADVVLSVGFGKYPYHRSRRGTDSAGAPLRKIQCPSVVTVTRRQLVPVKKDGAGGGRAAFIRVVWEMHSLILTRLVRVLKKLSRNLKLKIRLESHRCKRRYSGGRRQISRHLKSNISSGKYLCTRRLQNGRASASPTPRPTSSHPTPPPSHITLSHLTPPLPALRHTISNASPQTSFVEPSIAAATSARERRRPSPS</sequence>
<comment type="caution">
    <text evidence="2">The sequence shown here is derived from an EMBL/GenBank/DDBJ whole genome shotgun (WGS) entry which is preliminary data.</text>
</comment>
<evidence type="ECO:0000313" key="3">
    <source>
        <dbReference type="Proteomes" id="UP001487740"/>
    </source>
</evidence>
<accession>A0AAW0T2Y2</accession>
<organism evidence="2 3">
    <name type="scientific">Scylla paramamosain</name>
    <name type="common">Mud crab</name>
    <dbReference type="NCBI Taxonomy" id="85552"/>
    <lineage>
        <taxon>Eukaryota</taxon>
        <taxon>Metazoa</taxon>
        <taxon>Ecdysozoa</taxon>
        <taxon>Arthropoda</taxon>
        <taxon>Crustacea</taxon>
        <taxon>Multicrustacea</taxon>
        <taxon>Malacostraca</taxon>
        <taxon>Eumalacostraca</taxon>
        <taxon>Eucarida</taxon>
        <taxon>Decapoda</taxon>
        <taxon>Pleocyemata</taxon>
        <taxon>Brachyura</taxon>
        <taxon>Eubrachyura</taxon>
        <taxon>Portunoidea</taxon>
        <taxon>Portunidae</taxon>
        <taxon>Portuninae</taxon>
        <taxon>Scylla</taxon>
    </lineage>
</organism>
<name>A0AAW0T2Y2_SCYPA</name>
<proteinExistence type="predicted"/>
<feature type="compositionally biased region" description="Polar residues" evidence="1">
    <location>
        <begin position="181"/>
        <end position="192"/>
    </location>
</feature>
<reference evidence="2 3" key="1">
    <citation type="submission" date="2023-03" db="EMBL/GenBank/DDBJ databases">
        <title>High-quality genome of Scylla paramamosain provides insights in environmental adaptation.</title>
        <authorList>
            <person name="Zhang L."/>
        </authorList>
    </citation>
    <scope>NUCLEOTIDE SEQUENCE [LARGE SCALE GENOMIC DNA]</scope>
    <source>
        <strain evidence="2">LZ_2023a</strain>
        <tissue evidence="2">Muscle</tissue>
    </source>
</reference>